<dbReference type="KEGG" id="plj:28887648"/>
<evidence type="ECO:0000313" key="5">
    <source>
        <dbReference type="EMBL" id="OAQ84574.1"/>
    </source>
</evidence>
<dbReference type="Proteomes" id="UP000245956">
    <property type="component" value="Unassembled WGS sequence"/>
</dbReference>
<dbReference type="EMBL" id="LSBI01000005">
    <property type="protein sequence ID" value="OAQ89110.1"/>
    <property type="molecule type" value="Genomic_DNA"/>
</dbReference>
<dbReference type="EMBL" id="JAWRVI010000008">
    <property type="protein sequence ID" value="KAK4092377.1"/>
    <property type="molecule type" value="Genomic_DNA"/>
</dbReference>
<reference evidence="4" key="4">
    <citation type="submission" date="2023-11" db="EMBL/GenBank/DDBJ databases">
        <authorList>
            <person name="Beijen E."/>
            <person name="Ohm R.A."/>
        </authorList>
    </citation>
    <scope>NUCLEOTIDE SEQUENCE</scope>
    <source>
        <strain evidence="4">CBS 150709</strain>
    </source>
</reference>
<feature type="domain" description="DUF1996" evidence="3">
    <location>
        <begin position="41"/>
        <end position="301"/>
    </location>
</feature>
<dbReference type="Pfam" id="PF09362">
    <property type="entry name" value="DUF1996"/>
    <property type="match status" value="1"/>
</dbReference>
<name>A0A179H332_PURLI</name>
<sequence length="463" mass="49946">MKSAAVTALAALGSVAVAAKDGRTFGVLHFNNKQLTIGRADPIVNPGVPSPHLHHILGGSAFSLNSTGKTLQNSQCTSAQVVGDNSNYWFPSLYFRDPKTKKFEPVELFYAQVYYFFEPTNDDIKPFPLGLQMVIGDVNTRSPPAGGASGNTDPSKGPLNPIKWTCPRKSYDPPSWKADSDGSMGGMPDKNNKGEGVGFPDANCDGYASPLRADLHFPSCYNPKAGLTDYKNNMAYPTNAGHGRRDCPSGWIHVPHIFFEVYWNTPKFKDRWTPFQGKQPFVLSNGDATGYSLHADFMSGWDEKLLQHIIDTCNTGGKGLEQCPGLTYGSTKKECKIDNPVPETTSGVLDALPGNNPISGWAYGPKPNSEHSSEAAAKPDATSEPSVQKKDSTTPASAPTTSIPGVVGSPLPSKGAEDAQCTPKIVTVWETVTVTAEAPAAKTPSSNNRRRGYDHVRRQRKQE</sequence>
<dbReference type="OMA" id="THVHHIM"/>
<feature type="signal peptide" evidence="2">
    <location>
        <begin position="1"/>
        <end position="18"/>
    </location>
</feature>
<dbReference type="RefSeq" id="XP_018177829.1">
    <property type="nucleotide sequence ID" value="XM_018322599.1"/>
</dbReference>
<dbReference type="Proteomes" id="UP000078240">
    <property type="component" value="Unassembled WGS sequence"/>
</dbReference>
<dbReference type="Proteomes" id="UP001287286">
    <property type="component" value="Unassembled WGS sequence"/>
</dbReference>
<dbReference type="Proteomes" id="UP000078340">
    <property type="component" value="Unassembled WGS sequence"/>
</dbReference>
<feature type="chain" id="PRO_5008872819" evidence="2">
    <location>
        <begin position="19"/>
        <end position="463"/>
    </location>
</feature>
<reference evidence="7" key="1">
    <citation type="submission" date="2015-05" db="EMBL/GenBank/DDBJ databases">
        <authorList>
            <person name="Wang D.B."/>
            <person name="Wang M."/>
        </authorList>
    </citation>
    <scope>NUCLEOTIDE SEQUENCE</scope>
    <source>
        <strain evidence="7">36-1</strain>
    </source>
</reference>
<evidence type="ECO:0000256" key="1">
    <source>
        <dbReference type="SAM" id="MobiDB-lite"/>
    </source>
</evidence>
<dbReference type="GeneID" id="28887648"/>
<organism evidence="5 8">
    <name type="scientific">Purpureocillium lilacinum</name>
    <name type="common">Paecilomyces lilacinus</name>
    <dbReference type="NCBI Taxonomy" id="33203"/>
    <lineage>
        <taxon>Eukaryota</taxon>
        <taxon>Fungi</taxon>
        <taxon>Dikarya</taxon>
        <taxon>Ascomycota</taxon>
        <taxon>Pezizomycotina</taxon>
        <taxon>Sordariomycetes</taxon>
        <taxon>Hypocreomycetidae</taxon>
        <taxon>Hypocreales</taxon>
        <taxon>Ophiocordycipitaceae</taxon>
        <taxon>Purpureocillium</taxon>
    </lineage>
</organism>
<dbReference type="PANTHER" id="PTHR43662">
    <property type="match status" value="1"/>
</dbReference>
<dbReference type="EMBL" id="LSBH01000002">
    <property type="protein sequence ID" value="OAQ84574.1"/>
    <property type="molecule type" value="Genomic_DNA"/>
</dbReference>
<evidence type="ECO:0000313" key="8">
    <source>
        <dbReference type="Proteomes" id="UP000078240"/>
    </source>
</evidence>
<evidence type="ECO:0000259" key="3">
    <source>
        <dbReference type="Pfam" id="PF09362"/>
    </source>
</evidence>
<reference evidence="7 9" key="2">
    <citation type="journal article" date="2016" name="Front. Microbiol.">
        <title>Genome and transcriptome sequences reveal the specific parasitism of the nematophagous Purpureocillium lilacinum 36-1.</title>
        <authorList>
            <person name="Xie J."/>
            <person name="Li S."/>
            <person name="Mo C."/>
            <person name="Xiao X."/>
            <person name="Peng D."/>
            <person name="Wang G."/>
            <person name="Xiao Y."/>
        </authorList>
    </citation>
    <scope>NUCLEOTIDE SEQUENCE [LARGE SCALE GENOMIC DNA]</scope>
    <source>
        <strain evidence="7 9">36-1</strain>
    </source>
</reference>
<feature type="region of interest" description="Disordered" evidence="1">
    <location>
        <begin position="359"/>
        <end position="421"/>
    </location>
</feature>
<proteinExistence type="predicted"/>
<feature type="region of interest" description="Disordered" evidence="1">
    <location>
        <begin position="435"/>
        <end position="463"/>
    </location>
</feature>
<dbReference type="AlphaFoldDB" id="A0A179H332"/>
<evidence type="ECO:0000313" key="6">
    <source>
        <dbReference type="EMBL" id="OAQ89110.1"/>
    </source>
</evidence>
<dbReference type="PANTHER" id="PTHR43662:SF11">
    <property type="entry name" value="WSC DOMAIN-CONTAINING PROTEIN"/>
    <property type="match status" value="1"/>
</dbReference>
<dbReference type="InterPro" id="IPR018535">
    <property type="entry name" value="DUF1996"/>
</dbReference>
<dbReference type="OrthoDB" id="74764at2759"/>
<accession>A0A179H332</accession>
<evidence type="ECO:0000313" key="7">
    <source>
        <dbReference type="EMBL" id="PWI74664.1"/>
    </source>
</evidence>
<keyword evidence="2" id="KW-0732">Signal</keyword>
<reference evidence="5 8" key="3">
    <citation type="submission" date="2016-01" db="EMBL/GenBank/DDBJ databases">
        <title>Biosynthesis of antibiotic leucinostatins and their inhibition on Phytophthora in bio-control Purpureocillium lilacinum.</title>
        <authorList>
            <person name="Wang G."/>
            <person name="Liu Z."/>
            <person name="Lin R."/>
            <person name="Li E."/>
            <person name="Mao Z."/>
            <person name="Ling J."/>
            <person name="Yin W."/>
            <person name="Xie B."/>
        </authorList>
    </citation>
    <scope>NUCLEOTIDE SEQUENCE [LARGE SCALE GENOMIC DNA]</scope>
    <source>
        <strain evidence="5">PLBJ-1</strain>
        <strain evidence="6">PLFJ-1</strain>
    </source>
</reference>
<protein>
    <submittedName>
        <fullName evidence="7">WSC domain protein</fullName>
    </submittedName>
    <submittedName>
        <fullName evidence="5">WSC domain-containingprotein</fullName>
    </submittedName>
</protein>
<evidence type="ECO:0000313" key="10">
    <source>
        <dbReference type="Proteomes" id="UP001287286"/>
    </source>
</evidence>
<evidence type="ECO:0000313" key="9">
    <source>
        <dbReference type="Proteomes" id="UP000245956"/>
    </source>
</evidence>
<feature type="compositionally biased region" description="Basic and acidic residues" evidence="1">
    <location>
        <begin position="451"/>
        <end position="463"/>
    </location>
</feature>
<feature type="compositionally biased region" description="Low complexity" evidence="1">
    <location>
        <begin position="393"/>
        <end position="402"/>
    </location>
</feature>
<evidence type="ECO:0000313" key="4">
    <source>
        <dbReference type="EMBL" id="KAK4092377.1"/>
    </source>
</evidence>
<keyword evidence="10" id="KW-1185">Reference proteome</keyword>
<dbReference type="EMBL" id="LCWV01000003">
    <property type="protein sequence ID" value="PWI74664.1"/>
    <property type="molecule type" value="Genomic_DNA"/>
</dbReference>
<evidence type="ECO:0000256" key="2">
    <source>
        <dbReference type="SAM" id="SignalP"/>
    </source>
</evidence>
<gene>
    <name evidence="7" type="ORF">PCL_07978</name>
    <name evidence="4" type="ORF">Purlil1_2998</name>
    <name evidence="5" type="ORF">VFPBJ_03342</name>
    <name evidence="6" type="ORF">VFPFJ_05519</name>
</gene>
<comment type="caution">
    <text evidence="5">The sequence shown here is derived from an EMBL/GenBank/DDBJ whole genome shotgun (WGS) entry which is preliminary data.</text>
</comment>
<reference evidence="4 10" key="5">
    <citation type="journal article" date="2024" name="Microbiol. Resour. Announc.">
        <title>Genome annotations for the ascomycete fungi Trichoderma harzianum, Trichoderma aggressivum, and Purpureocillium lilacinum.</title>
        <authorList>
            <person name="Beijen E.P.W."/>
            <person name="Ohm R.A."/>
        </authorList>
    </citation>
    <scope>NUCLEOTIDE SEQUENCE [LARGE SCALE GENOMIC DNA]</scope>
    <source>
        <strain evidence="4 10">CBS 150709</strain>
    </source>
</reference>
<feature type="region of interest" description="Disordered" evidence="1">
    <location>
        <begin position="142"/>
        <end position="189"/>
    </location>
</feature>